<reference evidence="1 2" key="1">
    <citation type="submission" date="2019-09" db="EMBL/GenBank/DDBJ databases">
        <authorList>
            <person name="Chandra G."/>
            <person name="Truman W A."/>
        </authorList>
    </citation>
    <scope>NUCLEOTIDE SEQUENCE [LARGE SCALE GENOMIC DNA]</scope>
    <source>
        <strain evidence="1">PS900</strain>
    </source>
</reference>
<dbReference type="Proteomes" id="UP000325723">
    <property type="component" value="Unassembled WGS sequence"/>
</dbReference>
<dbReference type="EMBL" id="CABVIE010000006">
    <property type="protein sequence ID" value="VVO91360.1"/>
    <property type="molecule type" value="Genomic_DNA"/>
</dbReference>
<organism evidence="1 2">
    <name type="scientific">Pseudomonas fluorescens</name>
    <dbReference type="NCBI Taxonomy" id="294"/>
    <lineage>
        <taxon>Bacteria</taxon>
        <taxon>Pseudomonadati</taxon>
        <taxon>Pseudomonadota</taxon>
        <taxon>Gammaproteobacteria</taxon>
        <taxon>Pseudomonadales</taxon>
        <taxon>Pseudomonadaceae</taxon>
        <taxon>Pseudomonas</taxon>
    </lineage>
</organism>
<evidence type="ECO:0000313" key="1">
    <source>
        <dbReference type="EMBL" id="VVO91360.1"/>
    </source>
</evidence>
<sequence length="88" mass="10019">MSVVAVIRNLLLNGYSFNRFGMEYLGDHCLPSTISNLANKYALTVIRTPEQVPICFGSETRVVRYLLPSFEHDRAQQVFSLLKKRGRA</sequence>
<dbReference type="AlphaFoldDB" id="A0A8H2RSQ7"/>
<gene>
    <name evidence="1" type="ORF">PS900_02340</name>
</gene>
<comment type="caution">
    <text evidence="1">The sequence shown here is derived from an EMBL/GenBank/DDBJ whole genome shotgun (WGS) entry which is preliminary data.</text>
</comment>
<accession>A0A8H2RSQ7</accession>
<protein>
    <submittedName>
        <fullName evidence="1">Uncharacterized protein</fullName>
    </submittedName>
</protein>
<name>A0A8H2RSQ7_PSEFL</name>
<proteinExistence type="predicted"/>
<evidence type="ECO:0000313" key="2">
    <source>
        <dbReference type="Proteomes" id="UP000325723"/>
    </source>
</evidence>
<dbReference type="RefSeq" id="WP_150757801.1">
    <property type="nucleotide sequence ID" value="NZ_CABVIE010000006.1"/>
</dbReference>